<accession>A0A5N5D345</accession>
<evidence type="ECO:0000259" key="2">
    <source>
        <dbReference type="Pfam" id="PF17389"/>
    </source>
</evidence>
<dbReference type="InterPro" id="IPR035396">
    <property type="entry name" value="Bac_rhamnosid6H"/>
</dbReference>
<protein>
    <recommendedName>
        <fullName evidence="2">Alpha-L-rhamnosidase six-hairpin glycosidase domain-containing protein</fullName>
    </recommendedName>
</protein>
<comment type="caution">
    <text evidence="3">The sequence shown here is derived from an EMBL/GenBank/DDBJ whole genome shotgun (WGS) entry which is preliminary data.</text>
</comment>
<proteinExistence type="predicted"/>
<dbReference type="EMBL" id="VCHE01000085">
    <property type="protein sequence ID" value="KAB2572108.1"/>
    <property type="molecule type" value="Genomic_DNA"/>
</dbReference>
<gene>
    <name evidence="3" type="ORF">DBV05_g9267</name>
</gene>
<evidence type="ECO:0000313" key="4">
    <source>
        <dbReference type="Proteomes" id="UP000325902"/>
    </source>
</evidence>
<dbReference type="Gene3D" id="1.50.10.10">
    <property type="match status" value="1"/>
</dbReference>
<reference evidence="3 4" key="1">
    <citation type="journal article" date="2019" name="Sci. Rep.">
        <title>A multi-omics analysis of the grapevine pathogen Lasiodiplodia theobromae reveals that temperature affects the expression of virulence- and pathogenicity-related genes.</title>
        <authorList>
            <person name="Felix C."/>
            <person name="Meneses R."/>
            <person name="Goncalves M.F.M."/>
            <person name="Tilleman L."/>
            <person name="Duarte A.S."/>
            <person name="Jorrin-Novo J.V."/>
            <person name="Van de Peer Y."/>
            <person name="Deforce D."/>
            <person name="Van Nieuwerburgh F."/>
            <person name="Esteves A.C."/>
            <person name="Alves A."/>
        </authorList>
    </citation>
    <scope>NUCLEOTIDE SEQUENCE [LARGE SCALE GENOMIC DNA]</scope>
    <source>
        <strain evidence="3 4">LA-SOL3</strain>
    </source>
</reference>
<dbReference type="InterPro" id="IPR008928">
    <property type="entry name" value="6-hairpin_glycosidase_sf"/>
</dbReference>
<feature type="signal peptide" evidence="1">
    <location>
        <begin position="1"/>
        <end position="18"/>
    </location>
</feature>
<dbReference type="GO" id="GO:0003824">
    <property type="term" value="F:catalytic activity"/>
    <property type="evidence" value="ECO:0007669"/>
    <property type="project" value="UniProtKB-ARBA"/>
</dbReference>
<evidence type="ECO:0000256" key="1">
    <source>
        <dbReference type="SAM" id="SignalP"/>
    </source>
</evidence>
<dbReference type="InterPro" id="IPR012341">
    <property type="entry name" value="6hp_glycosidase-like_sf"/>
</dbReference>
<dbReference type="PANTHER" id="PTHR34987">
    <property type="entry name" value="C, PUTATIVE (AFU_ORTHOLOGUE AFUA_3G02880)-RELATED"/>
    <property type="match status" value="1"/>
</dbReference>
<dbReference type="Pfam" id="PF17389">
    <property type="entry name" value="Bac_rhamnosid6H"/>
    <property type="match status" value="1"/>
</dbReference>
<keyword evidence="1" id="KW-0732">Signal</keyword>
<keyword evidence="4" id="KW-1185">Reference proteome</keyword>
<dbReference type="PANTHER" id="PTHR34987:SF6">
    <property type="entry name" value="ALPHA-L-RHAMNOSIDASE SIX-HAIRPIN GLYCOSIDASE DOMAIN-CONTAINING PROTEIN"/>
    <property type="match status" value="1"/>
</dbReference>
<feature type="chain" id="PRO_5024844142" description="Alpha-L-rhamnosidase six-hairpin glycosidase domain-containing protein" evidence="1">
    <location>
        <begin position="19"/>
        <end position="633"/>
    </location>
</feature>
<dbReference type="GO" id="GO:0005975">
    <property type="term" value="P:carbohydrate metabolic process"/>
    <property type="evidence" value="ECO:0007669"/>
    <property type="project" value="InterPro"/>
</dbReference>
<feature type="domain" description="Alpha-L-rhamnosidase six-hairpin glycosidase" evidence="2">
    <location>
        <begin position="263"/>
        <end position="488"/>
    </location>
</feature>
<organism evidence="3 4">
    <name type="scientific">Lasiodiplodia theobromae</name>
    <dbReference type="NCBI Taxonomy" id="45133"/>
    <lineage>
        <taxon>Eukaryota</taxon>
        <taxon>Fungi</taxon>
        <taxon>Dikarya</taxon>
        <taxon>Ascomycota</taxon>
        <taxon>Pezizomycotina</taxon>
        <taxon>Dothideomycetes</taxon>
        <taxon>Dothideomycetes incertae sedis</taxon>
        <taxon>Botryosphaeriales</taxon>
        <taxon>Botryosphaeriaceae</taxon>
        <taxon>Lasiodiplodia</taxon>
    </lineage>
</organism>
<feature type="non-terminal residue" evidence="3">
    <location>
        <position position="633"/>
    </location>
</feature>
<dbReference type="AlphaFoldDB" id="A0A5N5D345"/>
<name>A0A5N5D345_9PEZI</name>
<dbReference type="OrthoDB" id="10036721at2759"/>
<dbReference type="SUPFAM" id="SSF48208">
    <property type="entry name" value="Six-hairpin glycosidases"/>
    <property type="match status" value="1"/>
</dbReference>
<evidence type="ECO:0000313" key="3">
    <source>
        <dbReference type="EMBL" id="KAB2572108.1"/>
    </source>
</evidence>
<dbReference type="Proteomes" id="UP000325902">
    <property type="component" value="Unassembled WGS sequence"/>
</dbReference>
<sequence>MHFTVAALFPLLSAAVPGEEYILSPTSRIIEPVSIWQTSGKVTGAVPGQTYRAADVYSLSGPNASITLDFGRETAGIPHLHFRRSACKGDVCQTYGLPSLECNSSCQGLGVSYSESAAFIGPESDWSTYFTVPDGAVYIPMRPGNFSMPRKWGRGGFRYLTFSLGPKADGSTSVEFQFQHVYFTPQPNIKDDSKLGEYTGYFWSDDVLLNRIWHAGVYTLQLCQIRADSLVNHNYTVTGGGWAEDAVVRGVDPKDVVMGEGAKRDRNPWPADMSVSLRSALVSQNYDNLRALKNLLIAVMVLQDPVSGYFPYAGSPFGDFFAEYGDLAGFEAWSSDTYNLWAIINFIDYVLITDDFPFAHQRWAQVVRALEATYQYIDPATGLFNGTKPSDWGRDGVGGTNAALNALYHHALTRAAHFSTLLSNSTNTTAAPRRWLATAARVKAAFNTHLWDAAASLYRDNTTTTSLHPQDGNAFAILFDLVDPDPDATAIPTTNDTNNNNNPTIPAIAAALSSRLTPYGAPAPELPGAVSPFVSSHELLAQFKASETHGDAAPALRLLRTQWGYMLRAFSNATLVEGYSSVDGSLAYGFYGDAPRFISHAHAFATGPVYALMAEVVGVRAVRGVDVDEDEDG</sequence>